<dbReference type="InterPro" id="IPR032418">
    <property type="entry name" value="E1_FCCH"/>
</dbReference>
<dbReference type="InterPro" id="IPR036465">
    <property type="entry name" value="vWFA_dom_sf"/>
</dbReference>
<sequence>MFAIMFGLMAVVLIAMGGAVVDYVRLEQTRNRAQIALDAAALALQKEAFSTGMTSAVLTEKAQALMVDRIADTDISAEVTLARTDATLGSLYFEAEMTVPTLFVGLVGVHDLSASIVSEVTRGSMDIEVAVAVDLTGSMNDPISTSNQGSTKQSKVEALKTALGQLIDIVVQDEQTPTYSKMALVPYSMAVNVGATYANSIRGTPKGPTPITAIGWANGTGKAITAATQKRPVVITSNLHGFVTGDVVYINNVGGMTELNNKIFVVTKVSDNSYSLNGSDGRNYKSLNNTSGTATKCLVSTCELVVTSPEHGLTSNANAYLSGIGGMSSLNNNGAVSGSNLAWTIGAATTNTFVLPGTPKTNGINYGTYSSGGTAACVLPGCSYHLFANSSGNLRRFPISTCITERTANAYTDVPTSTTPLGMNYPATGNNPCLPNTVLPLTSDKTALHGVAGSLTAGGSTAGHTGVAWAWYMVSPNFNGPWPQDSQPAGPGKVNIVKAVVLMTDGEFNSSYCNGVISNSSTTGSGNASDQITCAPPNGSSYSQTQSQCDAMKRAGIIVYTVGFAIVNSQSAINLMANCATDASHAYQANTGQQLADVFSEIGRNLAALRVTK</sequence>
<dbReference type="Gene3D" id="3.40.50.410">
    <property type="entry name" value="von Willebrand factor, type A domain"/>
    <property type="match status" value="1"/>
</dbReference>
<evidence type="ECO:0000259" key="1">
    <source>
        <dbReference type="Pfam" id="PF13400"/>
    </source>
</evidence>
<dbReference type="InterPro" id="IPR028087">
    <property type="entry name" value="Tad_N"/>
</dbReference>
<evidence type="ECO:0000313" key="3">
    <source>
        <dbReference type="EMBL" id="GLQ10877.1"/>
    </source>
</evidence>
<dbReference type="EMBL" id="BSNG01000001">
    <property type="protein sequence ID" value="GLQ10877.1"/>
    <property type="molecule type" value="Genomic_DNA"/>
</dbReference>
<evidence type="ECO:0000259" key="2">
    <source>
        <dbReference type="Pfam" id="PF16190"/>
    </source>
</evidence>
<gene>
    <name evidence="3" type="ORF">GCM10007913_28090</name>
</gene>
<dbReference type="InterPro" id="IPR042302">
    <property type="entry name" value="E1_FCCH_sf"/>
</dbReference>
<evidence type="ECO:0000313" key="4">
    <source>
        <dbReference type="Proteomes" id="UP001161406"/>
    </source>
</evidence>
<organism evidence="3 4">
    <name type="scientific">Devosia yakushimensis</name>
    <dbReference type="NCBI Taxonomy" id="470028"/>
    <lineage>
        <taxon>Bacteria</taxon>
        <taxon>Pseudomonadati</taxon>
        <taxon>Pseudomonadota</taxon>
        <taxon>Alphaproteobacteria</taxon>
        <taxon>Hyphomicrobiales</taxon>
        <taxon>Devosiaceae</taxon>
        <taxon>Devosia</taxon>
    </lineage>
</organism>
<dbReference type="SUPFAM" id="SSF53300">
    <property type="entry name" value="vWA-like"/>
    <property type="match status" value="1"/>
</dbReference>
<accession>A0ABQ5UFK1</accession>
<proteinExistence type="predicted"/>
<keyword evidence="4" id="KW-1185">Reference proteome</keyword>
<reference evidence="3" key="1">
    <citation type="journal article" date="2014" name="Int. J. Syst. Evol. Microbiol.">
        <title>Complete genome of a new Firmicutes species belonging to the dominant human colonic microbiota ('Ruminococcus bicirculans') reveals two chromosomes and a selective capacity to utilize plant glucans.</title>
        <authorList>
            <consortium name="NISC Comparative Sequencing Program"/>
            <person name="Wegmann U."/>
            <person name="Louis P."/>
            <person name="Goesmann A."/>
            <person name="Henrissat B."/>
            <person name="Duncan S.H."/>
            <person name="Flint H.J."/>
        </authorList>
    </citation>
    <scope>NUCLEOTIDE SEQUENCE</scope>
    <source>
        <strain evidence="3">NBRC 103855</strain>
    </source>
</reference>
<comment type="caution">
    <text evidence="3">The sequence shown here is derived from an EMBL/GenBank/DDBJ whole genome shotgun (WGS) entry which is preliminary data.</text>
</comment>
<name>A0ABQ5UFK1_9HYPH</name>
<dbReference type="Proteomes" id="UP001161406">
    <property type="component" value="Unassembled WGS sequence"/>
</dbReference>
<dbReference type="Pfam" id="PF13400">
    <property type="entry name" value="Tad"/>
    <property type="match status" value="1"/>
</dbReference>
<protein>
    <submittedName>
        <fullName evidence="3">Pilus assembly protein TadG</fullName>
    </submittedName>
</protein>
<reference evidence="3" key="2">
    <citation type="submission" date="2023-01" db="EMBL/GenBank/DDBJ databases">
        <title>Draft genome sequence of Devosia yakushimensis strain NBRC 103855.</title>
        <authorList>
            <person name="Sun Q."/>
            <person name="Mori K."/>
        </authorList>
    </citation>
    <scope>NUCLEOTIDE SEQUENCE</scope>
    <source>
        <strain evidence="3">NBRC 103855</strain>
    </source>
</reference>
<dbReference type="Gene3D" id="2.40.30.180">
    <property type="entry name" value="Ubiquitin-activating enzyme E1, FCCH domain"/>
    <property type="match status" value="1"/>
</dbReference>
<feature type="domain" description="Putative Flp pilus-assembly TadG-like N-terminal" evidence="1">
    <location>
        <begin position="3"/>
        <end position="43"/>
    </location>
</feature>
<dbReference type="Pfam" id="PF16190">
    <property type="entry name" value="E1_FCCH"/>
    <property type="match status" value="1"/>
</dbReference>
<feature type="domain" description="Ubiquitin-activating enzyme E1 FCCH" evidence="2">
    <location>
        <begin position="235"/>
        <end position="284"/>
    </location>
</feature>